<name>A0A8X6IL22_9ARAC</name>
<feature type="compositionally biased region" description="Polar residues" evidence="1">
    <location>
        <begin position="24"/>
        <end position="43"/>
    </location>
</feature>
<dbReference type="AlphaFoldDB" id="A0A8X6IL22"/>
<proteinExistence type="predicted"/>
<organism evidence="2 3">
    <name type="scientific">Trichonephila inaurata madagascariensis</name>
    <dbReference type="NCBI Taxonomy" id="2747483"/>
    <lineage>
        <taxon>Eukaryota</taxon>
        <taxon>Metazoa</taxon>
        <taxon>Ecdysozoa</taxon>
        <taxon>Arthropoda</taxon>
        <taxon>Chelicerata</taxon>
        <taxon>Arachnida</taxon>
        <taxon>Araneae</taxon>
        <taxon>Araneomorphae</taxon>
        <taxon>Entelegynae</taxon>
        <taxon>Araneoidea</taxon>
        <taxon>Nephilidae</taxon>
        <taxon>Trichonephila</taxon>
        <taxon>Trichonephila inaurata</taxon>
    </lineage>
</organism>
<feature type="compositionally biased region" description="Basic and acidic residues" evidence="1">
    <location>
        <begin position="1"/>
        <end position="13"/>
    </location>
</feature>
<evidence type="ECO:0000313" key="2">
    <source>
        <dbReference type="EMBL" id="GFS49545.1"/>
    </source>
</evidence>
<reference evidence="2" key="1">
    <citation type="submission" date="2020-08" db="EMBL/GenBank/DDBJ databases">
        <title>Multicomponent nature underlies the extraordinary mechanical properties of spider dragline silk.</title>
        <authorList>
            <person name="Kono N."/>
            <person name="Nakamura H."/>
            <person name="Mori M."/>
            <person name="Yoshida Y."/>
            <person name="Ohtoshi R."/>
            <person name="Malay A.D."/>
            <person name="Moran D.A.P."/>
            <person name="Tomita M."/>
            <person name="Numata K."/>
            <person name="Arakawa K."/>
        </authorList>
    </citation>
    <scope>NUCLEOTIDE SEQUENCE</scope>
</reference>
<sequence length="120" mass="13262">MMLERPCEGEKTPFPKQLPPPRTISPSSAHHQIQLLRTSWPKQTRSTTRPPPSTTSHGPSGGREWCKAKGAGTVQSPDNLVVISSHVATYIVISKNTIDSSEVPFINSLHICRKYFLNEG</sequence>
<feature type="compositionally biased region" description="Low complexity" evidence="1">
    <location>
        <begin position="44"/>
        <end position="58"/>
    </location>
</feature>
<gene>
    <name evidence="2" type="ORF">TNIN_701</name>
</gene>
<keyword evidence="3" id="KW-1185">Reference proteome</keyword>
<evidence type="ECO:0000256" key="1">
    <source>
        <dbReference type="SAM" id="MobiDB-lite"/>
    </source>
</evidence>
<feature type="region of interest" description="Disordered" evidence="1">
    <location>
        <begin position="1"/>
        <end position="71"/>
    </location>
</feature>
<dbReference type="EMBL" id="BMAV01026337">
    <property type="protein sequence ID" value="GFS49545.1"/>
    <property type="molecule type" value="Genomic_DNA"/>
</dbReference>
<accession>A0A8X6IL22</accession>
<evidence type="ECO:0000313" key="3">
    <source>
        <dbReference type="Proteomes" id="UP000886998"/>
    </source>
</evidence>
<comment type="caution">
    <text evidence="2">The sequence shown here is derived from an EMBL/GenBank/DDBJ whole genome shotgun (WGS) entry which is preliminary data.</text>
</comment>
<dbReference type="Proteomes" id="UP000886998">
    <property type="component" value="Unassembled WGS sequence"/>
</dbReference>
<protein>
    <submittedName>
        <fullName evidence="2">Uncharacterized protein</fullName>
    </submittedName>
</protein>